<comment type="caution">
    <text evidence="1">The sequence shown here is derived from an EMBL/GenBank/DDBJ whole genome shotgun (WGS) entry which is preliminary data.</text>
</comment>
<sequence>MRGVMGLVLPADWPVRSNGRKEICVLDRKFTDLLRLSSFRQNGSCGDGTAVAFFGMRRRFVFLVLDEEMGSFDIISIKWIN</sequence>
<proteinExistence type="predicted"/>
<keyword evidence="2" id="KW-1185">Reference proteome</keyword>
<dbReference type="Proteomes" id="UP000179807">
    <property type="component" value="Unassembled WGS sequence"/>
</dbReference>
<accession>A0A1J4KUK2</accession>
<name>A0A1J4KUK2_9EUKA</name>
<evidence type="ECO:0000313" key="1">
    <source>
        <dbReference type="EMBL" id="OHT14818.1"/>
    </source>
</evidence>
<reference evidence="1" key="1">
    <citation type="submission" date="2016-10" db="EMBL/GenBank/DDBJ databases">
        <authorList>
            <person name="Benchimol M."/>
            <person name="Almeida L.G."/>
            <person name="Vasconcelos A.T."/>
            <person name="Perreira-Neves A."/>
            <person name="Rosa I.A."/>
            <person name="Tasca T."/>
            <person name="Bogo M.R."/>
            <person name="de Souza W."/>
        </authorList>
    </citation>
    <scope>NUCLEOTIDE SEQUENCE [LARGE SCALE GENOMIC DNA]</scope>
    <source>
        <strain evidence="1">K</strain>
    </source>
</reference>
<protein>
    <submittedName>
        <fullName evidence="1">Uncharacterized protein</fullName>
    </submittedName>
</protein>
<gene>
    <name evidence="1" type="ORF">TRFO_14750</name>
</gene>
<dbReference type="RefSeq" id="XP_068367954.1">
    <property type="nucleotide sequence ID" value="XM_068497998.1"/>
</dbReference>
<dbReference type="VEuPathDB" id="TrichDB:TRFO_14750"/>
<dbReference type="GeneID" id="94832702"/>
<organism evidence="1 2">
    <name type="scientific">Tritrichomonas foetus</name>
    <dbReference type="NCBI Taxonomy" id="1144522"/>
    <lineage>
        <taxon>Eukaryota</taxon>
        <taxon>Metamonada</taxon>
        <taxon>Parabasalia</taxon>
        <taxon>Tritrichomonadida</taxon>
        <taxon>Tritrichomonadidae</taxon>
        <taxon>Tritrichomonas</taxon>
    </lineage>
</organism>
<dbReference type="EMBL" id="MLAK01000314">
    <property type="protein sequence ID" value="OHT14818.1"/>
    <property type="molecule type" value="Genomic_DNA"/>
</dbReference>
<dbReference type="AlphaFoldDB" id="A0A1J4KUK2"/>
<evidence type="ECO:0000313" key="2">
    <source>
        <dbReference type="Proteomes" id="UP000179807"/>
    </source>
</evidence>